<reference evidence="4 5" key="1">
    <citation type="submission" date="2015-10" db="EMBL/GenBank/DDBJ databases">
        <title>Full genome of DAOMC 229536 Phialocephala scopiformis, a fungal endophyte of spruce producing the potent anti-insectan compound rugulosin.</title>
        <authorList>
            <consortium name="DOE Joint Genome Institute"/>
            <person name="Walker A.K."/>
            <person name="Frasz S.L."/>
            <person name="Seifert K.A."/>
            <person name="Miller J.D."/>
            <person name="Mondo S.J."/>
            <person name="Labutti K."/>
            <person name="Lipzen A."/>
            <person name="Dockter R."/>
            <person name="Kennedy M."/>
            <person name="Grigoriev I.V."/>
            <person name="Spatafora J.W."/>
        </authorList>
    </citation>
    <scope>NUCLEOTIDE SEQUENCE [LARGE SCALE GENOMIC DNA]</scope>
    <source>
        <strain evidence="4 5">CBS 120377</strain>
    </source>
</reference>
<name>A0A132BEW4_MOLSC</name>
<dbReference type="GO" id="GO:0008270">
    <property type="term" value="F:zinc ion binding"/>
    <property type="evidence" value="ECO:0007669"/>
    <property type="project" value="InterPro"/>
</dbReference>
<gene>
    <name evidence="4" type="ORF">LY89DRAFT_596526</name>
</gene>
<dbReference type="PANTHER" id="PTHR37534">
    <property type="entry name" value="TRANSCRIPTIONAL ACTIVATOR PROTEIN UGA3"/>
    <property type="match status" value="1"/>
</dbReference>
<dbReference type="Pfam" id="PF00172">
    <property type="entry name" value="Zn_clus"/>
    <property type="match status" value="1"/>
</dbReference>
<dbReference type="PROSITE" id="PS50048">
    <property type="entry name" value="ZN2_CY6_FUNGAL_2"/>
    <property type="match status" value="1"/>
</dbReference>
<dbReference type="InterPro" id="IPR021858">
    <property type="entry name" value="Fun_TF"/>
</dbReference>
<evidence type="ECO:0000256" key="1">
    <source>
        <dbReference type="ARBA" id="ARBA00004123"/>
    </source>
</evidence>
<dbReference type="Proteomes" id="UP000070700">
    <property type="component" value="Unassembled WGS sequence"/>
</dbReference>
<accession>A0A132BEW4</accession>
<dbReference type="InterPro" id="IPR036864">
    <property type="entry name" value="Zn2-C6_fun-type_DNA-bd_sf"/>
</dbReference>
<sequence length="550" mass="62723">RSLHGCWTCRLRKKKCDEKHPRCIACSSLGLLCDGYGPKPTWMDGGKSEAEMTGRIKQIVKQTTQRKKIHRMSKRSARSQPTCFESSSNSQYLLSPLEISASSCQQLAVEQTNLFNCMDIKETTLFMHYFDQVFSNQLRFFGLSSVNTDRGWLLSLMTQTRSLYSGMLGLSACHKQSLLLQQTQTYSDNFTYSLLEKYVVDAYKELQMSVEQSGKCFPKDLKATIEAVACIIQLIFLDRLKACSDSQIHMKTASSLIQSLPRTFFSRPGTSPSLIDTPTTELDLQSFLPDNSIQYTDSGISFQDVSAIKFCVASFVWFDVLSYASINLDITRTNHRQLLEYHDIQLEQFMGCENWVMMVIMEISILNKWKLSRERAGLLSTIDLARRAIKIETLLKSGLERMVKSEKPTSSFEEHWDRNWVSRRTATVTKAFAYASRTYLHVVVSGAIPELPEIRESVSQTIEEFKRMLHPLEVESLTWPLCVTGCMATEGQRDFFADLMSSAKITESSSGQTWKAFQIVKECWRLRNTDSGNVDWKSAMDSLGYRVLLI</sequence>
<dbReference type="GO" id="GO:0000981">
    <property type="term" value="F:DNA-binding transcription factor activity, RNA polymerase II-specific"/>
    <property type="evidence" value="ECO:0007669"/>
    <property type="project" value="InterPro"/>
</dbReference>
<dbReference type="GO" id="GO:0005634">
    <property type="term" value="C:nucleus"/>
    <property type="evidence" value="ECO:0007669"/>
    <property type="project" value="UniProtKB-SubCell"/>
</dbReference>
<evidence type="ECO:0000313" key="4">
    <source>
        <dbReference type="EMBL" id="KUJ10404.1"/>
    </source>
</evidence>
<feature type="domain" description="Zn(2)-C6 fungal-type" evidence="3">
    <location>
        <begin position="5"/>
        <end position="33"/>
    </location>
</feature>
<proteinExistence type="predicted"/>
<dbReference type="RefSeq" id="XP_018064759.1">
    <property type="nucleotide sequence ID" value="XM_018209926.1"/>
</dbReference>
<feature type="non-terminal residue" evidence="4">
    <location>
        <position position="1"/>
    </location>
</feature>
<dbReference type="GeneID" id="28819652"/>
<dbReference type="GO" id="GO:0000976">
    <property type="term" value="F:transcription cis-regulatory region binding"/>
    <property type="evidence" value="ECO:0007669"/>
    <property type="project" value="TreeGrafter"/>
</dbReference>
<dbReference type="EMBL" id="KQ947429">
    <property type="protein sequence ID" value="KUJ10404.1"/>
    <property type="molecule type" value="Genomic_DNA"/>
</dbReference>
<keyword evidence="5" id="KW-1185">Reference proteome</keyword>
<dbReference type="OrthoDB" id="5213892at2759"/>
<dbReference type="GO" id="GO:0045944">
    <property type="term" value="P:positive regulation of transcription by RNA polymerase II"/>
    <property type="evidence" value="ECO:0007669"/>
    <property type="project" value="TreeGrafter"/>
</dbReference>
<keyword evidence="2" id="KW-0539">Nucleus</keyword>
<dbReference type="Gene3D" id="4.10.240.10">
    <property type="entry name" value="Zn(2)-C6 fungal-type DNA-binding domain"/>
    <property type="match status" value="1"/>
</dbReference>
<dbReference type="PANTHER" id="PTHR37534:SF26">
    <property type="entry name" value="TRANSCRIPTION FACTOR, PUTATIVE-RELATED"/>
    <property type="match status" value="1"/>
</dbReference>
<organism evidence="4 5">
    <name type="scientific">Mollisia scopiformis</name>
    <name type="common">Conifer needle endophyte fungus</name>
    <name type="synonym">Phialocephala scopiformis</name>
    <dbReference type="NCBI Taxonomy" id="149040"/>
    <lineage>
        <taxon>Eukaryota</taxon>
        <taxon>Fungi</taxon>
        <taxon>Dikarya</taxon>
        <taxon>Ascomycota</taxon>
        <taxon>Pezizomycotina</taxon>
        <taxon>Leotiomycetes</taxon>
        <taxon>Helotiales</taxon>
        <taxon>Mollisiaceae</taxon>
        <taxon>Mollisia</taxon>
    </lineage>
</organism>
<evidence type="ECO:0000259" key="3">
    <source>
        <dbReference type="PROSITE" id="PS50048"/>
    </source>
</evidence>
<dbReference type="AlphaFoldDB" id="A0A132BEW4"/>
<dbReference type="CDD" id="cd00067">
    <property type="entry name" value="GAL4"/>
    <property type="match status" value="1"/>
</dbReference>
<dbReference type="SMART" id="SM00066">
    <property type="entry name" value="GAL4"/>
    <property type="match status" value="1"/>
</dbReference>
<evidence type="ECO:0000256" key="2">
    <source>
        <dbReference type="ARBA" id="ARBA00023242"/>
    </source>
</evidence>
<protein>
    <recommendedName>
        <fullName evidence="3">Zn(2)-C6 fungal-type domain-containing protein</fullName>
    </recommendedName>
</protein>
<dbReference type="SUPFAM" id="SSF57701">
    <property type="entry name" value="Zn2/Cys6 DNA-binding domain"/>
    <property type="match status" value="1"/>
</dbReference>
<dbReference type="InterPro" id="IPR001138">
    <property type="entry name" value="Zn2Cys6_DnaBD"/>
</dbReference>
<dbReference type="Pfam" id="PF11951">
    <property type="entry name" value="Fungal_trans_2"/>
    <property type="match status" value="1"/>
</dbReference>
<dbReference type="PROSITE" id="PS00463">
    <property type="entry name" value="ZN2_CY6_FUNGAL_1"/>
    <property type="match status" value="1"/>
</dbReference>
<dbReference type="KEGG" id="psco:LY89DRAFT_596526"/>
<comment type="subcellular location">
    <subcellularLocation>
        <location evidence="1">Nucleus</location>
    </subcellularLocation>
</comment>
<evidence type="ECO:0000313" key="5">
    <source>
        <dbReference type="Proteomes" id="UP000070700"/>
    </source>
</evidence>
<dbReference type="InParanoid" id="A0A132BEW4"/>